<proteinExistence type="predicted"/>
<evidence type="ECO:0000313" key="2">
    <source>
        <dbReference type="Proteomes" id="UP000501602"/>
    </source>
</evidence>
<evidence type="ECO:0000313" key="1">
    <source>
        <dbReference type="EMBL" id="QIZ75762.1"/>
    </source>
</evidence>
<dbReference type="Pfam" id="PF09615">
    <property type="entry name" value="Cas_Csy3"/>
    <property type="match status" value="1"/>
</dbReference>
<keyword evidence="2" id="KW-1185">Reference proteome</keyword>
<organism evidence="1 2">
    <name type="scientific">Ferrimonas lipolytica</name>
    <dbReference type="NCBI Taxonomy" id="2724191"/>
    <lineage>
        <taxon>Bacteria</taxon>
        <taxon>Pseudomonadati</taxon>
        <taxon>Pseudomonadota</taxon>
        <taxon>Gammaproteobacteria</taxon>
        <taxon>Alteromonadales</taxon>
        <taxon>Ferrimonadaceae</taxon>
        <taxon>Ferrimonas</taxon>
    </lineage>
</organism>
<gene>
    <name evidence="1" type="primary">csy3</name>
    <name evidence="1" type="ORF">HER31_01905</name>
</gene>
<dbReference type="NCBIfam" id="TIGR02566">
    <property type="entry name" value="cas_Csy3"/>
    <property type="match status" value="1"/>
</dbReference>
<protein>
    <submittedName>
        <fullName evidence="1">Type I-F CRISPR-associated protein Csy3</fullName>
    </submittedName>
</protein>
<dbReference type="RefSeq" id="WP_168659023.1">
    <property type="nucleotide sequence ID" value="NZ_CP051180.1"/>
</dbReference>
<dbReference type="Proteomes" id="UP000501602">
    <property type="component" value="Chromosome"/>
</dbReference>
<name>A0A6H1UD82_9GAMM</name>
<reference evidence="1 2" key="1">
    <citation type="submission" date="2020-04" db="EMBL/GenBank/DDBJ databases">
        <title>Ferrimonas sp. S7 isolated from sea water.</title>
        <authorList>
            <person name="Bae S.S."/>
            <person name="Baek K."/>
        </authorList>
    </citation>
    <scope>NUCLEOTIDE SEQUENCE [LARGE SCALE GENOMIC DNA]</scope>
    <source>
        <strain evidence="1 2">S7</strain>
    </source>
</reference>
<dbReference type="EMBL" id="CP051180">
    <property type="protein sequence ID" value="QIZ75762.1"/>
    <property type="molecule type" value="Genomic_DNA"/>
</dbReference>
<sequence length="346" mass="39074">MELGRHLNYTRSLSPGKAVFFYKTQDSDFVPLPVEVNKINGQKCSYGEGYDAQFRAKKSETKDLAFGNPHTIESCYVPPLVDELQCRFSLRVEANSLAPNLSDDPKVNRWLVKLAEGYRLAGGYQELARRYAKNMLMGTWLWRNQQTMGTAIQVLTASGSCYEIEDARRLDWQSSWPESTNSALEGLALELSEALSDPNQFWFATVTATLKVAFCQEIHPSQQFTENVERGIPSKQLAKVECIDGNYAASFHAEKVGAALQSIDDWWDDDADIPLRVHEYGANKSALVALRHPVTGRDFYQHLKRTAYYIRRLRGCEKDDGSDIPNEIHYLMSVLLKGGLFQQGKG</sequence>
<dbReference type="InterPro" id="IPR013399">
    <property type="entry name" value="CRISPR-assoc_prot_Csy3"/>
</dbReference>
<accession>A0A6H1UD82</accession>
<dbReference type="AlphaFoldDB" id="A0A6H1UD82"/>
<dbReference type="KEGG" id="fes:HER31_01905"/>